<feature type="region of interest" description="Disordered" evidence="1">
    <location>
        <begin position="1"/>
        <end position="48"/>
    </location>
</feature>
<dbReference type="Proteomes" id="UP001372338">
    <property type="component" value="Unassembled WGS sequence"/>
</dbReference>
<sequence length="183" mass="20856">MLVALQLKTKPTSSASTSTTTHNSTTNTPPLSLPLGYPLTPPSDFTDPFQVPDPSSFHFPPPPSPPFKFSDFDDDNDDWMDTLIPTASTDNNTHNPDFTLFPSSNNNNNPFFTAPTRSSPHSDLNRVFFDSHHLQHHHHQPQPWPTTFPPLYSPKDSRRRRWLLLFTLMNPTLQLRTTHFSNH</sequence>
<comment type="caution">
    <text evidence="2">The sequence shown here is derived from an EMBL/GenBank/DDBJ whole genome shotgun (WGS) entry which is preliminary data.</text>
</comment>
<protein>
    <submittedName>
        <fullName evidence="2">Uncharacterized protein</fullName>
    </submittedName>
</protein>
<evidence type="ECO:0000256" key="1">
    <source>
        <dbReference type="SAM" id="MobiDB-lite"/>
    </source>
</evidence>
<reference evidence="2 3" key="1">
    <citation type="submission" date="2024-01" db="EMBL/GenBank/DDBJ databases">
        <title>The genomes of 5 underutilized Papilionoideae crops provide insights into root nodulation and disease resistanc.</title>
        <authorList>
            <person name="Yuan L."/>
        </authorList>
    </citation>
    <scope>NUCLEOTIDE SEQUENCE [LARGE SCALE GENOMIC DNA]</scope>
    <source>
        <strain evidence="2">ZHUSHIDOU_FW_LH</strain>
        <tissue evidence="2">Leaf</tissue>
    </source>
</reference>
<evidence type="ECO:0000313" key="3">
    <source>
        <dbReference type="Proteomes" id="UP001372338"/>
    </source>
</evidence>
<proteinExistence type="predicted"/>
<dbReference type="EMBL" id="JAYWIO010000004">
    <property type="protein sequence ID" value="KAK7267814.1"/>
    <property type="molecule type" value="Genomic_DNA"/>
</dbReference>
<dbReference type="AlphaFoldDB" id="A0AAN9F332"/>
<organism evidence="2 3">
    <name type="scientific">Crotalaria pallida</name>
    <name type="common">Smooth rattlebox</name>
    <name type="synonym">Crotalaria striata</name>
    <dbReference type="NCBI Taxonomy" id="3830"/>
    <lineage>
        <taxon>Eukaryota</taxon>
        <taxon>Viridiplantae</taxon>
        <taxon>Streptophyta</taxon>
        <taxon>Embryophyta</taxon>
        <taxon>Tracheophyta</taxon>
        <taxon>Spermatophyta</taxon>
        <taxon>Magnoliopsida</taxon>
        <taxon>eudicotyledons</taxon>
        <taxon>Gunneridae</taxon>
        <taxon>Pentapetalae</taxon>
        <taxon>rosids</taxon>
        <taxon>fabids</taxon>
        <taxon>Fabales</taxon>
        <taxon>Fabaceae</taxon>
        <taxon>Papilionoideae</taxon>
        <taxon>50 kb inversion clade</taxon>
        <taxon>genistoids sensu lato</taxon>
        <taxon>core genistoids</taxon>
        <taxon>Crotalarieae</taxon>
        <taxon>Crotalaria</taxon>
    </lineage>
</organism>
<accession>A0AAN9F332</accession>
<name>A0AAN9F332_CROPI</name>
<evidence type="ECO:0000313" key="2">
    <source>
        <dbReference type="EMBL" id="KAK7267814.1"/>
    </source>
</evidence>
<keyword evidence="3" id="KW-1185">Reference proteome</keyword>
<gene>
    <name evidence="2" type="ORF">RIF29_20493</name>
</gene>
<feature type="compositionally biased region" description="Low complexity" evidence="1">
    <location>
        <begin position="7"/>
        <end position="30"/>
    </location>
</feature>